<evidence type="ECO:0000256" key="1">
    <source>
        <dbReference type="PIRSR" id="PIRSR607822-1"/>
    </source>
</evidence>
<accession>I2N4F7</accession>
<reference evidence="2 3" key="1">
    <citation type="journal article" date="2012" name="J. Bacteriol.">
        <title>Draft genome of Streptomyces tsukubaensis NRRL 18488, the producer of the clinically important immunosuppressant tacrolimus (FK506).</title>
        <authorList>
            <person name="Barreiro C."/>
            <person name="Prieto C."/>
            <person name="Sola-Landa A."/>
            <person name="Solera E."/>
            <person name="Martinez-Castro M."/>
            <person name="Perez-Redondo R."/>
            <person name="Garcia-Estrada C."/>
            <person name="Aparicio J.F."/>
            <person name="Fernandez-Martinez L.T."/>
            <person name="Santos-Aberturas J."/>
            <person name="Salehi-Najafabadi Z."/>
            <person name="Rodriguez-Garcia A."/>
            <person name="Tauch A."/>
            <person name="Martin J.F."/>
        </authorList>
    </citation>
    <scope>NUCLEOTIDE SEQUENCE [LARGE SCALE GENOMIC DNA]</scope>
    <source>
        <strain evidence="3">DSM 42081 / NBRC 108919 / NRRL 18488 / 9993</strain>
    </source>
</reference>
<feature type="binding site" evidence="1">
    <location>
        <position position="335"/>
    </location>
    <ligand>
        <name>Zn(2+)</name>
        <dbReference type="ChEBI" id="CHEBI:29105"/>
    </ligand>
</feature>
<dbReference type="Pfam" id="PF05147">
    <property type="entry name" value="LANC_like"/>
    <property type="match status" value="1"/>
</dbReference>
<dbReference type="SMART" id="SM01260">
    <property type="entry name" value="LANC_like"/>
    <property type="match status" value="1"/>
</dbReference>
<keyword evidence="3" id="KW-1185">Reference proteome</keyword>
<dbReference type="SUPFAM" id="SSF158745">
    <property type="entry name" value="LanC-like"/>
    <property type="match status" value="1"/>
</dbReference>
<dbReference type="Proteomes" id="UP000005940">
    <property type="component" value="Chromosome"/>
</dbReference>
<dbReference type="RefSeq" id="WP_006347196.1">
    <property type="nucleotide sequence ID" value="NZ_CP029159.1"/>
</dbReference>
<feature type="binding site" evidence="1">
    <location>
        <position position="334"/>
    </location>
    <ligand>
        <name>Zn(2+)</name>
        <dbReference type="ChEBI" id="CHEBI:29105"/>
    </ligand>
</feature>
<protein>
    <submittedName>
        <fullName evidence="2">Lanthionine synthetase</fullName>
    </submittedName>
</protein>
<proteinExistence type="predicted"/>
<dbReference type="GO" id="GO:0046872">
    <property type="term" value="F:metal ion binding"/>
    <property type="evidence" value="ECO:0007669"/>
    <property type="project" value="UniProtKB-KW"/>
</dbReference>
<dbReference type="AlphaFoldDB" id="I2N4F7"/>
<dbReference type="Gene3D" id="1.50.10.20">
    <property type="match status" value="1"/>
</dbReference>
<name>I2N4F7_STRT9</name>
<dbReference type="GO" id="GO:0031179">
    <property type="term" value="P:peptide modification"/>
    <property type="evidence" value="ECO:0007669"/>
    <property type="project" value="InterPro"/>
</dbReference>
<keyword evidence="1" id="KW-0862">Zinc</keyword>
<dbReference type="PRINTS" id="PR01950">
    <property type="entry name" value="LANCSUPER"/>
</dbReference>
<keyword evidence="1" id="KW-0479">Metal-binding</keyword>
<dbReference type="InterPro" id="IPR007822">
    <property type="entry name" value="LANC-like"/>
</dbReference>
<dbReference type="PRINTS" id="PR01955">
    <property type="entry name" value="LANCFRANKIA"/>
</dbReference>
<feature type="binding site" evidence="1">
    <location>
        <position position="285"/>
    </location>
    <ligand>
        <name>Zn(2+)</name>
        <dbReference type="ChEBI" id="CHEBI:29105"/>
    </ligand>
</feature>
<dbReference type="EMBL" id="CP029159">
    <property type="protein sequence ID" value="QKM67986.1"/>
    <property type="molecule type" value="Genomic_DNA"/>
</dbReference>
<evidence type="ECO:0000313" key="2">
    <source>
        <dbReference type="EMBL" id="QKM67986.1"/>
    </source>
</evidence>
<gene>
    <name evidence="2" type="ORF">STSU_013210</name>
</gene>
<evidence type="ECO:0000313" key="3">
    <source>
        <dbReference type="Proteomes" id="UP000005940"/>
    </source>
</evidence>
<organism evidence="2 3">
    <name type="scientific">Streptomyces tsukubensis (strain DSM 42081 / NBRC 108919 / NRRL 18488 / 9993)</name>
    <dbReference type="NCBI Taxonomy" id="1114943"/>
    <lineage>
        <taxon>Bacteria</taxon>
        <taxon>Bacillati</taxon>
        <taxon>Actinomycetota</taxon>
        <taxon>Actinomycetes</taxon>
        <taxon>Kitasatosporales</taxon>
        <taxon>Streptomycetaceae</taxon>
        <taxon>Streptomyces</taxon>
    </lineage>
</organism>
<sequence length="412" mass="42113">MAELAADVERFARAVAEPADVLAGLGPASASTLSHGIPGTAVLLAALSAGDPALAALAERHWDTAAELLTGRSPDGIHSGPGALAASLVVGDAYLLRARHGLLDPAVAWLTARAQGLAVHQRRRRAAGGQGCPWGVYDTIKGLSGIGRILLAAERKGCRAAVPGLTAALDTLTHMINTPVEGRPGWWLPAQDHRLPVAGALPASGAATTGMAHGIAGPLALLSLAATAGHTVPGQQAAVRTAAEWLLLWADPDRGCPAHISGDALRRPPDPHHLATGPGRRTAWCYGAAGIGSAIMHAGTALDDPELHRRGHTMIAGIALQPVDRWDIDGPGLCHGSAGILQAARRAGCTEPAQQAARLTAHLLREIDDRPGAGLDIGFLGGTTGSVLALAEAAGLLPETEHTSWDALLLLS</sequence>